<sequence length="306" mass="33201">MSDRTPVKKAVLVGIRSKPSADFDDVPGAHKDVKKLWELLTQTYQYEPSDITILVDLGPRQRNPDLLPTKENMLRAMRELVADKVAGDRIVFSFSGHGDQAAPTNDKNETDGKDEVLMTANTGGPCTGYSHFIRDDDIREIFVDQLQEGVQCTLIFDCCHSGTACDLPEVDDSGPASAPGFSSEETLNHEHAASAQNGDLDTAAGSQATDFASRKEVASWSACSDDQLTYGSRKGGCFTDAFVDILGGLNGNTIQYQDLLLGLRDRLEAVIDNVNERDAPSPPYEVPTPQLGSLRANCILGEDFTL</sequence>
<dbReference type="PANTHER" id="PTHR48104">
    <property type="entry name" value="METACASPASE-4"/>
    <property type="match status" value="1"/>
</dbReference>
<reference evidence="3 4" key="1">
    <citation type="journal article" date="2015" name="Sci. Rep.">
        <title>Chromosome-level genome map provides insights into diverse defense mechanisms in the medicinal fungus Ganoderma sinense.</title>
        <authorList>
            <person name="Zhu Y."/>
            <person name="Xu J."/>
            <person name="Sun C."/>
            <person name="Zhou S."/>
            <person name="Xu H."/>
            <person name="Nelson D.R."/>
            <person name="Qian J."/>
            <person name="Song J."/>
            <person name="Luo H."/>
            <person name="Xiang L."/>
            <person name="Li Y."/>
            <person name="Xu Z."/>
            <person name="Ji A."/>
            <person name="Wang L."/>
            <person name="Lu S."/>
            <person name="Hayward A."/>
            <person name="Sun W."/>
            <person name="Li X."/>
            <person name="Schwartz D.C."/>
            <person name="Wang Y."/>
            <person name="Chen S."/>
        </authorList>
    </citation>
    <scope>NUCLEOTIDE SEQUENCE [LARGE SCALE GENOMIC DNA]</scope>
    <source>
        <strain evidence="3 4">ZZ0214-1</strain>
    </source>
</reference>
<dbReference type="AlphaFoldDB" id="A0A2G8RPP2"/>
<organism evidence="3 4">
    <name type="scientific">Ganoderma sinense ZZ0214-1</name>
    <dbReference type="NCBI Taxonomy" id="1077348"/>
    <lineage>
        <taxon>Eukaryota</taxon>
        <taxon>Fungi</taxon>
        <taxon>Dikarya</taxon>
        <taxon>Basidiomycota</taxon>
        <taxon>Agaricomycotina</taxon>
        <taxon>Agaricomycetes</taxon>
        <taxon>Polyporales</taxon>
        <taxon>Polyporaceae</taxon>
        <taxon>Ganoderma</taxon>
    </lineage>
</organism>
<feature type="domain" description="Peptidase C14 caspase" evidence="2">
    <location>
        <begin position="8"/>
        <end position="268"/>
    </location>
</feature>
<dbReference type="EMBL" id="AYKW01000068">
    <property type="protein sequence ID" value="PIL23461.1"/>
    <property type="molecule type" value="Genomic_DNA"/>
</dbReference>
<dbReference type="Gene3D" id="3.40.50.12660">
    <property type="match status" value="1"/>
</dbReference>
<dbReference type="GO" id="GO:0004197">
    <property type="term" value="F:cysteine-type endopeptidase activity"/>
    <property type="evidence" value="ECO:0007669"/>
    <property type="project" value="InterPro"/>
</dbReference>
<evidence type="ECO:0000313" key="3">
    <source>
        <dbReference type="EMBL" id="PIL23461.1"/>
    </source>
</evidence>
<keyword evidence="4" id="KW-1185">Reference proteome</keyword>
<dbReference type="GO" id="GO:0006508">
    <property type="term" value="P:proteolysis"/>
    <property type="evidence" value="ECO:0007669"/>
    <property type="project" value="InterPro"/>
</dbReference>
<dbReference type="Pfam" id="PF00656">
    <property type="entry name" value="Peptidase_C14"/>
    <property type="match status" value="1"/>
</dbReference>
<dbReference type="Proteomes" id="UP000230002">
    <property type="component" value="Unassembled WGS sequence"/>
</dbReference>
<evidence type="ECO:0000313" key="4">
    <source>
        <dbReference type="Proteomes" id="UP000230002"/>
    </source>
</evidence>
<dbReference type="GO" id="GO:0005737">
    <property type="term" value="C:cytoplasm"/>
    <property type="evidence" value="ECO:0007669"/>
    <property type="project" value="TreeGrafter"/>
</dbReference>
<dbReference type="InterPro" id="IPR011600">
    <property type="entry name" value="Pept_C14_caspase"/>
</dbReference>
<comment type="similarity">
    <text evidence="1">Belongs to the peptidase C14B family.</text>
</comment>
<evidence type="ECO:0000259" key="2">
    <source>
        <dbReference type="Pfam" id="PF00656"/>
    </source>
</evidence>
<comment type="caution">
    <text evidence="3">The sequence shown here is derived from an EMBL/GenBank/DDBJ whole genome shotgun (WGS) entry which is preliminary data.</text>
</comment>
<dbReference type="InterPro" id="IPR050452">
    <property type="entry name" value="Metacaspase"/>
</dbReference>
<dbReference type="PANTHER" id="PTHR48104:SF30">
    <property type="entry name" value="METACASPASE-1"/>
    <property type="match status" value="1"/>
</dbReference>
<gene>
    <name evidence="3" type="ORF">GSI_14772</name>
</gene>
<evidence type="ECO:0000256" key="1">
    <source>
        <dbReference type="ARBA" id="ARBA00009005"/>
    </source>
</evidence>
<proteinExistence type="inferred from homology"/>
<name>A0A2G8RPP2_9APHY</name>
<accession>A0A2G8RPP2</accession>
<dbReference type="OrthoDB" id="2743835at2759"/>
<protein>
    <recommendedName>
        <fullName evidence="2">Peptidase C14 caspase domain-containing protein</fullName>
    </recommendedName>
</protein>